<evidence type="ECO:0000313" key="3">
    <source>
        <dbReference type="EMBL" id="KAK4523587.1"/>
    </source>
</evidence>
<dbReference type="PANTHER" id="PTHR12175">
    <property type="entry name" value="AD039 HT014 THIOREDOXIN FAMILY TRP26"/>
    <property type="match status" value="1"/>
</dbReference>
<dbReference type="InterPro" id="IPR037047">
    <property type="entry name" value="PITH_dom_sf"/>
</dbReference>
<dbReference type="InterPro" id="IPR010400">
    <property type="entry name" value="PITH_dom"/>
</dbReference>
<name>A0AAV9I8B0_9RHOD</name>
<dbReference type="AlphaFoldDB" id="A0AAV9I8B0"/>
<feature type="domain" description="PITH" evidence="2">
    <location>
        <begin position="15"/>
        <end position="194"/>
    </location>
</feature>
<dbReference type="PANTHER" id="PTHR12175:SF1">
    <property type="entry name" value="PITH DOMAIN-CONTAINING PROTEIN 1"/>
    <property type="match status" value="1"/>
</dbReference>
<dbReference type="InterPro" id="IPR008979">
    <property type="entry name" value="Galactose-bd-like_sf"/>
</dbReference>
<keyword evidence="4" id="KW-1185">Reference proteome</keyword>
<gene>
    <name evidence="3" type="ORF">GAYE_PCTG70G1483</name>
</gene>
<dbReference type="EMBL" id="JANCYU010000017">
    <property type="protein sequence ID" value="KAK4523587.1"/>
    <property type="molecule type" value="Genomic_DNA"/>
</dbReference>
<proteinExistence type="inferred from homology"/>
<protein>
    <recommendedName>
        <fullName evidence="2">PITH domain-containing protein</fullName>
    </recommendedName>
</protein>
<dbReference type="GO" id="GO:0005737">
    <property type="term" value="C:cytoplasm"/>
    <property type="evidence" value="ECO:0007669"/>
    <property type="project" value="UniProtKB-ARBA"/>
</dbReference>
<evidence type="ECO:0000313" key="4">
    <source>
        <dbReference type="Proteomes" id="UP001300502"/>
    </source>
</evidence>
<comment type="similarity">
    <text evidence="1">Belongs to the PITHD1 family.</text>
</comment>
<comment type="caution">
    <text evidence="3">The sequence shown here is derived from an EMBL/GenBank/DDBJ whole genome shotgun (WGS) entry which is preliminary data.</text>
</comment>
<dbReference type="Pfam" id="PF06201">
    <property type="entry name" value="PITH"/>
    <property type="match status" value="1"/>
</dbReference>
<sequence length="212" mass="23931">MAHCHHDGNCGSSHEETTTGEEQWTLYRYVDFDKATCLNELESNSLRNVLRPFHLRYDTSLPVLTSAVDEQLLLWIPFTQVVKLKAIAVIGGGGGTSPSQVELFINNEQLVDFSLIQGAKAVQTIQLAPPTTTSNNEWVEYPTKYTKFQNVQSLIMFFPSNFGAERTVIQYIGLKGQATNYRREAVETVYEARPMSRGTSTGEDWRNFRAVE</sequence>
<evidence type="ECO:0000256" key="1">
    <source>
        <dbReference type="ARBA" id="ARBA00025788"/>
    </source>
</evidence>
<dbReference type="SUPFAM" id="SSF49785">
    <property type="entry name" value="Galactose-binding domain-like"/>
    <property type="match status" value="1"/>
</dbReference>
<dbReference type="InterPro" id="IPR045099">
    <property type="entry name" value="PITH1-like"/>
</dbReference>
<reference evidence="3 4" key="1">
    <citation type="submission" date="2022-07" db="EMBL/GenBank/DDBJ databases">
        <title>Genome-wide signatures of adaptation to extreme environments.</title>
        <authorList>
            <person name="Cho C.H."/>
            <person name="Yoon H.S."/>
        </authorList>
    </citation>
    <scope>NUCLEOTIDE SEQUENCE [LARGE SCALE GENOMIC DNA]</scope>
    <source>
        <strain evidence="3 4">108.79 E11</strain>
    </source>
</reference>
<accession>A0AAV9I8B0</accession>
<evidence type="ECO:0000259" key="2">
    <source>
        <dbReference type="PROSITE" id="PS51532"/>
    </source>
</evidence>
<dbReference type="Gene3D" id="2.60.120.470">
    <property type="entry name" value="PITH domain"/>
    <property type="match status" value="1"/>
</dbReference>
<dbReference type="Proteomes" id="UP001300502">
    <property type="component" value="Unassembled WGS sequence"/>
</dbReference>
<organism evidence="3 4">
    <name type="scientific">Galdieria yellowstonensis</name>
    <dbReference type="NCBI Taxonomy" id="3028027"/>
    <lineage>
        <taxon>Eukaryota</taxon>
        <taxon>Rhodophyta</taxon>
        <taxon>Bangiophyceae</taxon>
        <taxon>Galdieriales</taxon>
        <taxon>Galdieriaceae</taxon>
        <taxon>Galdieria</taxon>
    </lineage>
</organism>
<dbReference type="PROSITE" id="PS51532">
    <property type="entry name" value="PITH"/>
    <property type="match status" value="1"/>
</dbReference>